<dbReference type="EMBL" id="ADLD01000013">
    <property type="protein sequence ID" value="EHB91985.1"/>
    <property type="molecule type" value="Genomic_DNA"/>
</dbReference>
<evidence type="ECO:0000313" key="4">
    <source>
        <dbReference type="EMBL" id="EHB91985.1"/>
    </source>
</evidence>
<feature type="chain" id="PRO_5003477822" description="NigD-like C-terminal beta sandwich domain-containing protein" evidence="1">
    <location>
        <begin position="22"/>
        <end position="248"/>
    </location>
</feature>
<feature type="signal peptide" evidence="1">
    <location>
        <begin position="1"/>
        <end position="21"/>
    </location>
</feature>
<feature type="domain" description="NigD-like C-terminal" evidence="3">
    <location>
        <begin position="107"/>
        <end position="213"/>
    </location>
</feature>
<dbReference type="InterPro" id="IPR024299">
    <property type="entry name" value="NigD-like_OB_dom"/>
</dbReference>
<dbReference type="HOGENOM" id="CLU_097801_0_0_10"/>
<dbReference type="InterPro" id="IPR035376">
    <property type="entry name" value="NigD_C"/>
</dbReference>
<evidence type="ECO:0000259" key="2">
    <source>
        <dbReference type="Pfam" id="PF12667"/>
    </source>
</evidence>
<accession>G5H8U8</accession>
<dbReference type="InterPro" id="IPR038143">
    <property type="entry name" value="NigD-like_C_dom_sf"/>
</dbReference>
<sequence length="248" mass="26828">MKRVSKLFALLIAALSVALVSCNKDGSSDNFYVSYGVIVGTQDAYTIKTDGGNTLTVIENLVPSFPVVDGMRVRVNYTIEKQTANGFEVRLNAIEKILSKDPVYSTKLTPEELTALGNDPIDVEDAWFGGNYLNVNFFVFRFDPSLAHFINLLVDEQNSTADNVVVILKHNAYGDPATSLAFGRVSFDISGLVPAGQKSVKITLKWTNYNNVERSDSGIFTLDDPAASTTLTGAKDEQSTGAALGAIK</sequence>
<keyword evidence="5" id="KW-1185">Reference proteome</keyword>
<evidence type="ECO:0000256" key="1">
    <source>
        <dbReference type="SAM" id="SignalP"/>
    </source>
</evidence>
<evidence type="ECO:0000259" key="3">
    <source>
        <dbReference type="Pfam" id="PF17415"/>
    </source>
</evidence>
<dbReference type="eggNOG" id="ENOG5030WTJ">
    <property type="taxonomic scope" value="Bacteria"/>
</dbReference>
<reference evidence="4 5" key="1">
    <citation type="submission" date="2011-08" db="EMBL/GenBank/DDBJ databases">
        <title>The Genome Sequence of Alistipes indistinctus YIT 12060.</title>
        <authorList>
            <consortium name="The Broad Institute Genome Sequencing Platform"/>
            <person name="Earl A."/>
            <person name="Ward D."/>
            <person name="Feldgarden M."/>
            <person name="Gevers D."/>
            <person name="Morotomi M."/>
            <person name="Young S.K."/>
            <person name="Zeng Q."/>
            <person name="Gargeya S."/>
            <person name="Fitzgerald M."/>
            <person name="Haas B."/>
            <person name="Abouelleil A."/>
            <person name="Alvarado L."/>
            <person name="Arachchi H.M."/>
            <person name="Berlin A."/>
            <person name="Brown A."/>
            <person name="Chapman S.B."/>
            <person name="Chen Z."/>
            <person name="Dunbar C."/>
            <person name="Freedman E."/>
            <person name="Gearin G."/>
            <person name="Gellesch M."/>
            <person name="Goldberg J."/>
            <person name="Griggs A."/>
            <person name="Gujja S."/>
            <person name="Heiman D."/>
            <person name="Howarth C."/>
            <person name="Larson L."/>
            <person name="Lui A."/>
            <person name="MacDonald P.J.P."/>
            <person name="Montmayeur A."/>
            <person name="Murphy C."/>
            <person name="Neiman D."/>
            <person name="Pearson M."/>
            <person name="Priest M."/>
            <person name="Roberts A."/>
            <person name="Saif S."/>
            <person name="Shea T."/>
            <person name="Shenoy N."/>
            <person name="Sisk P."/>
            <person name="Stolte C."/>
            <person name="Sykes S."/>
            <person name="Wortman J."/>
            <person name="Nusbaum C."/>
            <person name="Birren B."/>
        </authorList>
    </citation>
    <scope>NUCLEOTIDE SEQUENCE [LARGE SCALE GENOMIC DNA]</scope>
    <source>
        <strain evidence="4 5">YIT 12060</strain>
    </source>
</reference>
<dbReference type="RefSeq" id="WP_009134840.1">
    <property type="nucleotide sequence ID" value="NZ_CP102250.1"/>
</dbReference>
<dbReference type="OrthoDB" id="1097285at2"/>
<dbReference type="GeneID" id="92814941"/>
<dbReference type="Gene3D" id="2.60.40.2370">
    <property type="entry name" value="NigD-like, C-terminal beta sandwich domain"/>
    <property type="match status" value="1"/>
</dbReference>
<dbReference type="Gene3D" id="2.40.50.500">
    <property type="entry name" value="NigD-like N-terminal OB domain"/>
    <property type="match status" value="1"/>
</dbReference>
<dbReference type="Pfam" id="PF12667">
    <property type="entry name" value="NigD_N"/>
    <property type="match status" value="1"/>
</dbReference>
<dbReference type="PROSITE" id="PS51257">
    <property type="entry name" value="PROKAR_LIPOPROTEIN"/>
    <property type="match status" value="1"/>
</dbReference>
<proteinExistence type="predicted"/>
<keyword evidence="1" id="KW-0732">Signal</keyword>
<dbReference type="InterPro" id="IPR038179">
    <property type="entry name" value="NigD-like_N_sf"/>
</dbReference>
<protein>
    <recommendedName>
        <fullName evidence="6">NigD-like C-terminal beta sandwich domain-containing protein</fullName>
    </recommendedName>
</protein>
<gene>
    <name evidence="4" type="ORF">HMPREF9450_02034</name>
</gene>
<dbReference type="Pfam" id="PF17415">
    <property type="entry name" value="NigD_C"/>
    <property type="match status" value="1"/>
</dbReference>
<evidence type="ECO:0000313" key="5">
    <source>
        <dbReference type="Proteomes" id="UP000006008"/>
    </source>
</evidence>
<dbReference type="AlphaFoldDB" id="G5H8U8"/>
<dbReference type="PATRIC" id="fig|742725.3.peg.2130"/>
<organism evidence="4 5">
    <name type="scientific">Alistipes indistinctus YIT 12060</name>
    <dbReference type="NCBI Taxonomy" id="742725"/>
    <lineage>
        <taxon>Bacteria</taxon>
        <taxon>Pseudomonadati</taxon>
        <taxon>Bacteroidota</taxon>
        <taxon>Bacteroidia</taxon>
        <taxon>Bacteroidales</taxon>
        <taxon>Rikenellaceae</taxon>
        <taxon>Alistipes</taxon>
    </lineage>
</organism>
<dbReference type="Proteomes" id="UP000006008">
    <property type="component" value="Unassembled WGS sequence"/>
</dbReference>
<comment type="caution">
    <text evidence="4">The sequence shown here is derived from an EMBL/GenBank/DDBJ whole genome shotgun (WGS) entry which is preliminary data.</text>
</comment>
<name>G5H8U8_9BACT</name>
<evidence type="ECO:0008006" key="6">
    <source>
        <dbReference type="Google" id="ProtNLM"/>
    </source>
</evidence>
<feature type="domain" description="NigD-like N-terminal OB" evidence="2">
    <location>
        <begin position="42"/>
        <end position="97"/>
    </location>
</feature>
<dbReference type="STRING" id="742725.HMPREF9450_02034"/>